<protein>
    <submittedName>
        <fullName evidence="2">Uncharacterized protein</fullName>
    </submittedName>
</protein>
<evidence type="ECO:0000313" key="3">
    <source>
        <dbReference type="Proteomes" id="UP001497623"/>
    </source>
</evidence>
<name>A0AAV2R2I9_MEGNR</name>
<sequence length="220" mass="24615">MDLPPPPYGEVPQLSRQKRMNFFDLANLLDSDGNLQNEMMVFAFAATMLSTIPVLLGNEFDINVGLKRKKRSSSDEELDNTSSYVFYDDGHSKYYAYGPSDSNQQSSVNSTGSLNPCCKFNTRTNPFGNDLNQGPSQSQSNNCCTASKQQQVVSLQENEIDDGAPISNLLYELLKWANVKTKAKPLLPLLMNLALDRYNGNSNPADALVKQSYKTWKTFW</sequence>
<proteinExistence type="predicted"/>
<keyword evidence="1" id="KW-0812">Transmembrane</keyword>
<feature type="transmembrane region" description="Helical" evidence="1">
    <location>
        <begin position="39"/>
        <end position="60"/>
    </location>
</feature>
<keyword evidence="3" id="KW-1185">Reference proteome</keyword>
<comment type="caution">
    <text evidence="2">The sequence shown here is derived from an EMBL/GenBank/DDBJ whole genome shotgun (WGS) entry which is preliminary data.</text>
</comment>
<keyword evidence="1" id="KW-1133">Transmembrane helix</keyword>
<keyword evidence="1" id="KW-0472">Membrane</keyword>
<evidence type="ECO:0000313" key="2">
    <source>
        <dbReference type="EMBL" id="CAL4109285.1"/>
    </source>
</evidence>
<dbReference type="EMBL" id="CAXKWB010013971">
    <property type="protein sequence ID" value="CAL4109285.1"/>
    <property type="molecule type" value="Genomic_DNA"/>
</dbReference>
<accession>A0AAV2R2I9</accession>
<organism evidence="2 3">
    <name type="scientific">Meganyctiphanes norvegica</name>
    <name type="common">Northern krill</name>
    <name type="synonym">Thysanopoda norvegica</name>
    <dbReference type="NCBI Taxonomy" id="48144"/>
    <lineage>
        <taxon>Eukaryota</taxon>
        <taxon>Metazoa</taxon>
        <taxon>Ecdysozoa</taxon>
        <taxon>Arthropoda</taxon>
        <taxon>Crustacea</taxon>
        <taxon>Multicrustacea</taxon>
        <taxon>Malacostraca</taxon>
        <taxon>Eumalacostraca</taxon>
        <taxon>Eucarida</taxon>
        <taxon>Euphausiacea</taxon>
        <taxon>Euphausiidae</taxon>
        <taxon>Meganyctiphanes</taxon>
    </lineage>
</organism>
<evidence type="ECO:0000256" key="1">
    <source>
        <dbReference type="SAM" id="Phobius"/>
    </source>
</evidence>
<gene>
    <name evidence="2" type="ORF">MNOR_LOCUS19079</name>
</gene>
<dbReference type="Proteomes" id="UP001497623">
    <property type="component" value="Unassembled WGS sequence"/>
</dbReference>
<reference evidence="2 3" key="1">
    <citation type="submission" date="2024-05" db="EMBL/GenBank/DDBJ databases">
        <authorList>
            <person name="Wallberg A."/>
        </authorList>
    </citation>
    <scope>NUCLEOTIDE SEQUENCE [LARGE SCALE GENOMIC DNA]</scope>
</reference>
<dbReference type="AlphaFoldDB" id="A0AAV2R2I9"/>